<evidence type="ECO:0000313" key="3">
    <source>
        <dbReference type="Proteomes" id="UP000253961"/>
    </source>
</evidence>
<gene>
    <name evidence="2" type="ORF">DU508_03300</name>
</gene>
<sequence>MEFEEKQRLNLWWLYILLMADAIIVACIVLFDKGGMSFQDLKDIYFAPIWAVLFPFVLIFAIQKSTLTLSINQNGISYRYFPFILKLRLISWDSIQSVYITKFNALGDYGGYGFKHRLWFNFRDKAYILNDQSKGLQIEFNDGKKLLFSSNKIEEMELFLINLKTRYHIQAIS</sequence>
<keyword evidence="1" id="KW-0472">Membrane</keyword>
<reference evidence="2 3" key="1">
    <citation type="submission" date="2018-07" db="EMBL/GenBank/DDBJ databases">
        <title>Pedobacter sp. nov., isolated from soil.</title>
        <authorList>
            <person name="Zhou L.Y."/>
            <person name="Du Z.J."/>
        </authorList>
    </citation>
    <scope>NUCLEOTIDE SEQUENCE [LARGE SCALE GENOMIC DNA]</scope>
    <source>
        <strain evidence="2 3">JDX94</strain>
    </source>
</reference>
<evidence type="ECO:0008006" key="4">
    <source>
        <dbReference type="Google" id="ProtNLM"/>
    </source>
</evidence>
<dbReference type="AlphaFoldDB" id="A0A369Q3Z0"/>
<comment type="caution">
    <text evidence="2">The sequence shown here is derived from an EMBL/GenBank/DDBJ whole genome shotgun (WGS) entry which is preliminary data.</text>
</comment>
<dbReference type="Proteomes" id="UP000253961">
    <property type="component" value="Unassembled WGS sequence"/>
</dbReference>
<dbReference type="EMBL" id="QPKV01000002">
    <property type="protein sequence ID" value="RDC57987.1"/>
    <property type="molecule type" value="Genomic_DNA"/>
</dbReference>
<dbReference type="OrthoDB" id="582675at2"/>
<name>A0A369Q3Z0_9SPHI</name>
<keyword evidence="1" id="KW-1133">Transmembrane helix</keyword>
<feature type="transmembrane region" description="Helical" evidence="1">
    <location>
        <begin position="12"/>
        <end position="31"/>
    </location>
</feature>
<proteinExistence type="predicted"/>
<dbReference type="RefSeq" id="WP_115401407.1">
    <property type="nucleotide sequence ID" value="NZ_QPKV01000002.1"/>
</dbReference>
<organism evidence="2 3">
    <name type="scientific">Pedobacter chinensis</name>
    <dbReference type="NCBI Taxonomy" id="2282421"/>
    <lineage>
        <taxon>Bacteria</taxon>
        <taxon>Pseudomonadati</taxon>
        <taxon>Bacteroidota</taxon>
        <taxon>Sphingobacteriia</taxon>
        <taxon>Sphingobacteriales</taxon>
        <taxon>Sphingobacteriaceae</taxon>
        <taxon>Pedobacter</taxon>
    </lineage>
</organism>
<protein>
    <recommendedName>
        <fullName evidence="4">Bacterial Pleckstrin homology domain-containing protein</fullName>
    </recommendedName>
</protein>
<feature type="transmembrane region" description="Helical" evidence="1">
    <location>
        <begin position="43"/>
        <end position="62"/>
    </location>
</feature>
<keyword evidence="3" id="KW-1185">Reference proteome</keyword>
<evidence type="ECO:0000256" key="1">
    <source>
        <dbReference type="SAM" id="Phobius"/>
    </source>
</evidence>
<accession>A0A369Q3Z0</accession>
<evidence type="ECO:0000313" key="2">
    <source>
        <dbReference type="EMBL" id="RDC57987.1"/>
    </source>
</evidence>
<keyword evidence="1" id="KW-0812">Transmembrane</keyword>